<dbReference type="SUPFAM" id="SSF52317">
    <property type="entry name" value="Class I glutamine amidotransferase-like"/>
    <property type="match status" value="1"/>
</dbReference>
<dbReference type="PANTHER" id="PTHR36175">
    <property type="entry name" value="CYANOPHYCINASE"/>
    <property type="match status" value="1"/>
</dbReference>
<dbReference type="STRING" id="1267423.SAMN05216290_4076"/>
<keyword evidence="3" id="KW-0378">Hydrolase</keyword>
<dbReference type="CDD" id="cd03145">
    <property type="entry name" value="GAT1_cyanophycinase"/>
    <property type="match status" value="1"/>
</dbReference>
<evidence type="ECO:0000256" key="5">
    <source>
        <dbReference type="SAM" id="SignalP"/>
    </source>
</evidence>
<keyword evidence="5" id="KW-0732">Signal</keyword>
<dbReference type="EMBL" id="FOIR01000006">
    <property type="protein sequence ID" value="SEW44395.1"/>
    <property type="molecule type" value="Genomic_DNA"/>
</dbReference>
<comment type="similarity">
    <text evidence="1">Belongs to the peptidase S51 family.</text>
</comment>
<evidence type="ECO:0000256" key="4">
    <source>
        <dbReference type="ARBA" id="ARBA00022825"/>
    </source>
</evidence>
<dbReference type="PANTHER" id="PTHR36175:SF1">
    <property type="entry name" value="CYANOPHYCINASE"/>
    <property type="match status" value="1"/>
</dbReference>
<accession>A0A1I0RSQ7</accession>
<evidence type="ECO:0000256" key="3">
    <source>
        <dbReference type="ARBA" id="ARBA00022801"/>
    </source>
</evidence>
<dbReference type="GO" id="GO:0006508">
    <property type="term" value="P:proteolysis"/>
    <property type="evidence" value="ECO:0007669"/>
    <property type="project" value="UniProtKB-KW"/>
</dbReference>
<feature type="signal peptide" evidence="5">
    <location>
        <begin position="1"/>
        <end position="18"/>
    </location>
</feature>
<evidence type="ECO:0000256" key="1">
    <source>
        <dbReference type="ARBA" id="ARBA00006534"/>
    </source>
</evidence>
<feature type="chain" id="PRO_5011663751" evidence="5">
    <location>
        <begin position="19"/>
        <end position="339"/>
    </location>
</feature>
<dbReference type="Pfam" id="PF03575">
    <property type="entry name" value="Peptidase_S51"/>
    <property type="match status" value="1"/>
</dbReference>
<keyword evidence="2" id="KW-0645">Protease</keyword>
<evidence type="ECO:0000256" key="2">
    <source>
        <dbReference type="ARBA" id="ARBA00022670"/>
    </source>
</evidence>
<sequence>MKKLLFIVLLICSYTAIAQNTPYTSYFTGNATDKVVTPNFGITMMGGRTEHTEAMQWFINKANGGDVLVLRASGSDGYNNYLFNELGIEVNSVESIVVKTAEAANHPYVIKKIQQAEAIWLAGGDQYNYISVWGNSPMKQALQDHISVKKGAIGGTSAGMAVLGEWYFSAKNGSVTSEEALKNPYDERVQLGNNFLQVPFLQNTITDTHYADRNRQGRHATFMARITHQTEQPAFGIACDEYTAVCIGSNGIAHIFGRKAEMDNAIYFIKTQGTQPEQISKDQPLTWNHNNSALLIYKVITDRSGSAMFNLKDWQTANGGQWVNWYVKKGQWFEVEQKD</sequence>
<organism evidence="6 7">
    <name type="scientific">Roseivirga pacifica</name>
    <dbReference type="NCBI Taxonomy" id="1267423"/>
    <lineage>
        <taxon>Bacteria</taxon>
        <taxon>Pseudomonadati</taxon>
        <taxon>Bacteroidota</taxon>
        <taxon>Cytophagia</taxon>
        <taxon>Cytophagales</taxon>
        <taxon>Roseivirgaceae</taxon>
        <taxon>Roseivirga</taxon>
    </lineage>
</organism>
<evidence type="ECO:0000313" key="6">
    <source>
        <dbReference type="EMBL" id="SEW44395.1"/>
    </source>
</evidence>
<dbReference type="OrthoDB" id="9799980at2"/>
<dbReference type="AlphaFoldDB" id="A0A1I0RSQ7"/>
<proteinExistence type="inferred from homology"/>
<keyword evidence="7" id="KW-1185">Reference proteome</keyword>
<gene>
    <name evidence="6" type="ORF">SAMN05216290_4076</name>
</gene>
<dbReference type="GeneID" id="99988739"/>
<name>A0A1I0RSQ7_9BACT</name>
<dbReference type="GO" id="GO:0008236">
    <property type="term" value="F:serine-type peptidase activity"/>
    <property type="evidence" value="ECO:0007669"/>
    <property type="project" value="UniProtKB-KW"/>
</dbReference>
<dbReference type="Proteomes" id="UP000199437">
    <property type="component" value="Unassembled WGS sequence"/>
</dbReference>
<evidence type="ECO:0000313" key="7">
    <source>
        <dbReference type="Proteomes" id="UP000199437"/>
    </source>
</evidence>
<keyword evidence="4" id="KW-0720">Serine protease</keyword>
<protein>
    <submittedName>
        <fullName evidence="6">Cyanophycinase</fullName>
    </submittedName>
</protein>
<dbReference type="Gene3D" id="3.40.50.880">
    <property type="match status" value="1"/>
</dbReference>
<dbReference type="InterPro" id="IPR005320">
    <property type="entry name" value="Peptidase_S51"/>
</dbReference>
<dbReference type="InterPro" id="IPR029062">
    <property type="entry name" value="Class_I_gatase-like"/>
</dbReference>
<reference evidence="7" key="1">
    <citation type="submission" date="2016-10" db="EMBL/GenBank/DDBJ databases">
        <authorList>
            <person name="Varghese N."/>
            <person name="Submissions S."/>
        </authorList>
    </citation>
    <scope>NUCLEOTIDE SEQUENCE [LARGE SCALE GENOMIC DNA]</scope>
    <source>
        <strain evidence="7">CGMCC 1.12402</strain>
    </source>
</reference>
<dbReference type="RefSeq" id="WP_090261328.1">
    <property type="nucleotide sequence ID" value="NZ_FOIR01000006.1"/>
</dbReference>